<keyword evidence="2" id="KW-1185">Reference proteome</keyword>
<name>A0A2R6X9Z0_MARPO</name>
<reference evidence="2" key="1">
    <citation type="journal article" date="2017" name="Cell">
        <title>Insights into land plant evolution garnered from the Marchantia polymorpha genome.</title>
        <authorList>
            <person name="Bowman J.L."/>
            <person name="Kohchi T."/>
            <person name="Yamato K.T."/>
            <person name="Jenkins J."/>
            <person name="Shu S."/>
            <person name="Ishizaki K."/>
            <person name="Yamaoka S."/>
            <person name="Nishihama R."/>
            <person name="Nakamura Y."/>
            <person name="Berger F."/>
            <person name="Adam C."/>
            <person name="Aki S.S."/>
            <person name="Althoff F."/>
            <person name="Araki T."/>
            <person name="Arteaga-Vazquez M.A."/>
            <person name="Balasubrmanian S."/>
            <person name="Barry K."/>
            <person name="Bauer D."/>
            <person name="Boehm C.R."/>
            <person name="Briginshaw L."/>
            <person name="Caballero-Perez J."/>
            <person name="Catarino B."/>
            <person name="Chen F."/>
            <person name="Chiyoda S."/>
            <person name="Chovatia M."/>
            <person name="Davies K.M."/>
            <person name="Delmans M."/>
            <person name="Demura T."/>
            <person name="Dierschke T."/>
            <person name="Dolan L."/>
            <person name="Dorantes-Acosta A.E."/>
            <person name="Eklund D.M."/>
            <person name="Florent S.N."/>
            <person name="Flores-Sandoval E."/>
            <person name="Fujiyama A."/>
            <person name="Fukuzawa H."/>
            <person name="Galik B."/>
            <person name="Grimanelli D."/>
            <person name="Grimwood J."/>
            <person name="Grossniklaus U."/>
            <person name="Hamada T."/>
            <person name="Haseloff J."/>
            <person name="Hetherington A.J."/>
            <person name="Higo A."/>
            <person name="Hirakawa Y."/>
            <person name="Hundley H.N."/>
            <person name="Ikeda Y."/>
            <person name="Inoue K."/>
            <person name="Inoue S.I."/>
            <person name="Ishida S."/>
            <person name="Jia Q."/>
            <person name="Kakita M."/>
            <person name="Kanazawa T."/>
            <person name="Kawai Y."/>
            <person name="Kawashima T."/>
            <person name="Kennedy M."/>
            <person name="Kinose K."/>
            <person name="Kinoshita T."/>
            <person name="Kohara Y."/>
            <person name="Koide E."/>
            <person name="Komatsu K."/>
            <person name="Kopischke S."/>
            <person name="Kubo M."/>
            <person name="Kyozuka J."/>
            <person name="Lagercrantz U."/>
            <person name="Lin S.S."/>
            <person name="Lindquist E."/>
            <person name="Lipzen A.M."/>
            <person name="Lu C.W."/>
            <person name="De Luna E."/>
            <person name="Martienssen R.A."/>
            <person name="Minamino N."/>
            <person name="Mizutani M."/>
            <person name="Mizutani M."/>
            <person name="Mochizuki N."/>
            <person name="Monte I."/>
            <person name="Mosher R."/>
            <person name="Nagasaki H."/>
            <person name="Nakagami H."/>
            <person name="Naramoto S."/>
            <person name="Nishitani K."/>
            <person name="Ohtani M."/>
            <person name="Okamoto T."/>
            <person name="Okumura M."/>
            <person name="Phillips J."/>
            <person name="Pollak B."/>
            <person name="Reinders A."/>
            <person name="Rovekamp M."/>
            <person name="Sano R."/>
            <person name="Sawa S."/>
            <person name="Schmid M.W."/>
            <person name="Shirakawa M."/>
            <person name="Solano R."/>
            <person name="Spunde A."/>
            <person name="Suetsugu N."/>
            <person name="Sugano S."/>
            <person name="Sugiyama A."/>
            <person name="Sun R."/>
            <person name="Suzuki Y."/>
            <person name="Takenaka M."/>
            <person name="Takezawa D."/>
            <person name="Tomogane H."/>
            <person name="Tsuzuki M."/>
            <person name="Ueda T."/>
            <person name="Umeda M."/>
            <person name="Ward J.M."/>
            <person name="Watanabe Y."/>
            <person name="Yazaki K."/>
            <person name="Yokoyama R."/>
            <person name="Yoshitake Y."/>
            <person name="Yotsui I."/>
            <person name="Zachgo S."/>
            <person name="Schmutz J."/>
        </authorList>
    </citation>
    <scope>NUCLEOTIDE SEQUENCE [LARGE SCALE GENOMIC DNA]</scope>
    <source>
        <strain evidence="2">Tak-1</strain>
    </source>
</reference>
<organism evidence="1 2">
    <name type="scientific">Marchantia polymorpha</name>
    <name type="common">Common liverwort</name>
    <name type="synonym">Marchantia aquatica</name>
    <dbReference type="NCBI Taxonomy" id="3197"/>
    <lineage>
        <taxon>Eukaryota</taxon>
        <taxon>Viridiplantae</taxon>
        <taxon>Streptophyta</taxon>
        <taxon>Embryophyta</taxon>
        <taxon>Marchantiophyta</taxon>
        <taxon>Marchantiopsida</taxon>
        <taxon>Marchantiidae</taxon>
        <taxon>Marchantiales</taxon>
        <taxon>Marchantiaceae</taxon>
        <taxon>Marchantia</taxon>
    </lineage>
</organism>
<dbReference type="AlphaFoldDB" id="A0A2R6X9Z0"/>
<proteinExistence type="predicted"/>
<protein>
    <submittedName>
        <fullName evidence="1">Uncharacterized protein</fullName>
    </submittedName>
</protein>
<evidence type="ECO:0000313" key="2">
    <source>
        <dbReference type="Proteomes" id="UP000244005"/>
    </source>
</evidence>
<accession>A0A2R6X9Z0</accession>
<sequence length="74" mass="8256">MPRSLPPSLPLSPPPGSRQPTTLALRFFCTRVLCTLCHRSNPLYLLGDLSTFLFGFVFGIRLCSSRTPHTSHQI</sequence>
<dbReference type="Gramene" id="Mp5g05870.1">
    <property type="protein sequence ID" value="Mp5g05870.1.cds1"/>
    <property type="gene ID" value="Mp5g05870"/>
</dbReference>
<dbReference type="Proteomes" id="UP000244005">
    <property type="component" value="Unassembled WGS sequence"/>
</dbReference>
<gene>
    <name evidence="1" type="ORF">MARPO_0027s0040</name>
</gene>
<evidence type="ECO:0000313" key="1">
    <source>
        <dbReference type="EMBL" id="PTQ42908.1"/>
    </source>
</evidence>
<dbReference type="EMBL" id="KZ772699">
    <property type="protein sequence ID" value="PTQ42908.1"/>
    <property type="molecule type" value="Genomic_DNA"/>
</dbReference>